<keyword evidence="3" id="KW-1185">Reference proteome</keyword>
<comment type="caution">
    <text evidence="2">The sequence shown here is derived from an EMBL/GenBank/DDBJ whole genome shotgun (WGS) entry which is preliminary data.</text>
</comment>
<organism evidence="2 3">
    <name type="scientific">Adonisia turfae CCMR0081</name>
    <dbReference type="NCBI Taxonomy" id="2292702"/>
    <lineage>
        <taxon>Bacteria</taxon>
        <taxon>Bacillati</taxon>
        <taxon>Cyanobacteriota</taxon>
        <taxon>Adonisia</taxon>
        <taxon>Adonisia turfae</taxon>
    </lineage>
</organism>
<keyword evidence="1" id="KW-0472">Membrane</keyword>
<proteinExistence type="predicted"/>
<accession>A0A6M0REK9</accession>
<dbReference type="EMBL" id="QXHD01000003">
    <property type="protein sequence ID" value="NEZ54698.1"/>
    <property type="molecule type" value="Genomic_DNA"/>
</dbReference>
<keyword evidence="1" id="KW-0812">Transmembrane</keyword>
<keyword evidence="1" id="KW-1133">Transmembrane helix</keyword>
<evidence type="ECO:0000256" key="1">
    <source>
        <dbReference type="SAM" id="Phobius"/>
    </source>
</evidence>
<gene>
    <name evidence="2" type="ORF">DXZ20_03115</name>
</gene>
<protein>
    <submittedName>
        <fullName evidence="2">Uncharacterized protein</fullName>
    </submittedName>
</protein>
<dbReference type="RefSeq" id="WP_163696356.1">
    <property type="nucleotide sequence ID" value="NZ_QXHD01000003.1"/>
</dbReference>
<name>A0A6M0REK9_9CYAN</name>
<dbReference type="Proteomes" id="UP000481033">
    <property type="component" value="Unassembled WGS sequence"/>
</dbReference>
<sequence length="284" mass="31141">MMRFLNSHRPADASLGASVTNLNGQHPVSSTNWTRVGQKSFLAILLISNLGLSGLIAILILSNVSYTRYLAKKPAAALVQLTDGTSIRVNETLNHDREPEVIRKFVTDSLIYLMNWSADLPSSEPTSKFDSITSAPQDAGIDVDIEDGFTKKVTTPAWQASFTLEEEFRTEFLQKLATMTPEDIFAGQKEVVLKIREVGYPATQTDTPGAWSIDVVADLMVYSPQTPTGNAVPFNKRIYVQSINVPPPPAPNTLTPLAAAIYAVRLSGLEITGMRDLQLQEFTE</sequence>
<evidence type="ECO:0000313" key="2">
    <source>
        <dbReference type="EMBL" id="NEZ54698.1"/>
    </source>
</evidence>
<evidence type="ECO:0000313" key="3">
    <source>
        <dbReference type="Proteomes" id="UP000481033"/>
    </source>
</evidence>
<dbReference type="AlphaFoldDB" id="A0A6M0REK9"/>
<feature type="transmembrane region" description="Helical" evidence="1">
    <location>
        <begin position="41"/>
        <end position="64"/>
    </location>
</feature>
<reference evidence="2 3" key="1">
    <citation type="journal article" date="2020" name="Microb. Ecol.">
        <title>Ecogenomics of the Marine Benthic Filamentous Cyanobacterium Adonisia.</title>
        <authorList>
            <person name="Walter J.M."/>
            <person name="Coutinho F.H."/>
            <person name="Leomil L."/>
            <person name="Hargreaves P.I."/>
            <person name="Campeao M.E."/>
            <person name="Vieira V.V."/>
            <person name="Silva B.S."/>
            <person name="Fistarol G.O."/>
            <person name="Salomon P.S."/>
            <person name="Sawabe T."/>
            <person name="Mino S."/>
            <person name="Hosokawa M."/>
            <person name="Miyashita H."/>
            <person name="Maruyama F."/>
            <person name="van Verk M.C."/>
            <person name="Dutilh B.E."/>
            <person name="Thompson C.C."/>
            <person name="Thompson F.L."/>
        </authorList>
    </citation>
    <scope>NUCLEOTIDE SEQUENCE [LARGE SCALE GENOMIC DNA]</scope>
    <source>
        <strain evidence="2 3">CCMR0081</strain>
    </source>
</reference>